<protein>
    <submittedName>
        <fullName evidence="1">Uncharacterized protein</fullName>
    </submittedName>
</protein>
<dbReference type="KEGG" id="dfi:AXF13_13615"/>
<dbReference type="EMBL" id="CP014229">
    <property type="protein sequence ID" value="AMD91632.1"/>
    <property type="molecule type" value="Genomic_DNA"/>
</dbReference>
<evidence type="ECO:0000313" key="1">
    <source>
        <dbReference type="EMBL" id="AMD91632.1"/>
    </source>
</evidence>
<organism evidence="1 2">
    <name type="scientific">Desulfovibrio fairfieldensis</name>
    <dbReference type="NCBI Taxonomy" id="44742"/>
    <lineage>
        <taxon>Bacteria</taxon>
        <taxon>Pseudomonadati</taxon>
        <taxon>Thermodesulfobacteriota</taxon>
        <taxon>Desulfovibrionia</taxon>
        <taxon>Desulfovibrionales</taxon>
        <taxon>Desulfovibrionaceae</taxon>
        <taxon>Desulfovibrio</taxon>
    </lineage>
</organism>
<reference evidence="2" key="1">
    <citation type="submission" date="2016-02" db="EMBL/GenBank/DDBJ databases">
        <authorList>
            <person name="Holder M.E."/>
            <person name="Ajami N.J."/>
            <person name="Petrosino J.F."/>
        </authorList>
    </citation>
    <scope>NUCLEOTIDE SEQUENCE [LARGE SCALE GENOMIC DNA]</scope>
    <source>
        <strain evidence="2">CCUG 45958</strain>
    </source>
</reference>
<accession>A0A0X8JN35</accession>
<sequence>MIFFDPISQGLSVVQDTPPGDALVISYTPSVVSDSTAAAAQLADAASAASFMQDQWRAAAENMQDMGNVVSAYS</sequence>
<dbReference type="AlphaFoldDB" id="A0A0X8JN35"/>
<gene>
    <name evidence="1" type="ORF">AXF13_13615</name>
</gene>
<dbReference type="STRING" id="44742.AXF13_13615"/>
<dbReference type="Proteomes" id="UP000069241">
    <property type="component" value="Chromosome"/>
</dbReference>
<keyword evidence="2" id="KW-1185">Reference proteome</keyword>
<dbReference type="RefSeq" id="WP_020990204.1">
    <property type="nucleotide sequence ID" value="NZ_CP014229.1"/>
</dbReference>
<name>A0A0X8JN35_9BACT</name>
<evidence type="ECO:0000313" key="2">
    <source>
        <dbReference type="Proteomes" id="UP000069241"/>
    </source>
</evidence>
<proteinExistence type="predicted"/>